<dbReference type="InterPro" id="IPR006016">
    <property type="entry name" value="UspA"/>
</dbReference>
<proteinExistence type="inferred from homology"/>
<evidence type="ECO:0000256" key="2">
    <source>
        <dbReference type="SAM" id="MobiDB-lite"/>
    </source>
</evidence>
<sequence length="327" mass="34524">MTEIPTTNDSDVGRARGESSDAATANGVTVGVDGSEQSLNALQFAAQEASNHDLPLNIVTAYSIPVFAASSMDAGYASMDDEAFRASALETVEDAASHIKQFIGDGLTVRTFVESGDAAGVLLDFAEEADLMVVGRRGRGGFMGRLLGSVSTAIPAHAKCPTIIVPLTAKDRTNTKDVIVVGVDGSDRARLAVLKAAERALAENATLRVVCAIPPLGGSLAWVPATVDQEAVFREVREQLSAGERWLKSYYPDLKFESDVIEGAPVEVLIDESRTAKLLVTGSRGRGGFTGMLLGSTSQGVLFHAQGPVMVIPDGEDPRLEERKNFS</sequence>
<name>A0A7W8YBX9_9MICC</name>
<dbReference type="AlphaFoldDB" id="A0A7W8YBX9"/>
<reference evidence="4 5" key="1">
    <citation type="submission" date="2020-08" db="EMBL/GenBank/DDBJ databases">
        <title>Sequencing the genomes of 1000 actinobacteria strains.</title>
        <authorList>
            <person name="Klenk H.-P."/>
        </authorList>
    </citation>
    <scope>NUCLEOTIDE SEQUENCE [LARGE SCALE GENOMIC DNA]</scope>
    <source>
        <strain evidence="4 5">DSM 23694</strain>
    </source>
</reference>
<protein>
    <submittedName>
        <fullName evidence="4">Nucleotide-binding universal stress UspA family protein</fullName>
    </submittedName>
</protein>
<keyword evidence="5" id="KW-1185">Reference proteome</keyword>
<dbReference type="Pfam" id="PF00582">
    <property type="entry name" value="Usp"/>
    <property type="match status" value="2"/>
</dbReference>
<dbReference type="EMBL" id="JACHBL010000001">
    <property type="protein sequence ID" value="MBB5598704.1"/>
    <property type="molecule type" value="Genomic_DNA"/>
</dbReference>
<feature type="compositionally biased region" description="Polar residues" evidence="2">
    <location>
        <begin position="1"/>
        <end position="10"/>
    </location>
</feature>
<dbReference type="PRINTS" id="PR01438">
    <property type="entry name" value="UNVRSLSTRESS"/>
</dbReference>
<dbReference type="PANTHER" id="PTHR46268:SF6">
    <property type="entry name" value="UNIVERSAL STRESS PROTEIN UP12"/>
    <property type="match status" value="1"/>
</dbReference>
<comment type="similarity">
    <text evidence="1">Belongs to the universal stress protein A family.</text>
</comment>
<dbReference type="SUPFAM" id="SSF52402">
    <property type="entry name" value="Adenine nucleotide alpha hydrolases-like"/>
    <property type="match status" value="2"/>
</dbReference>
<gene>
    <name evidence="4" type="ORF">BKA12_001784</name>
</gene>
<dbReference type="InterPro" id="IPR006015">
    <property type="entry name" value="Universal_stress_UspA"/>
</dbReference>
<evidence type="ECO:0000313" key="5">
    <source>
        <dbReference type="Proteomes" id="UP000523863"/>
    </source>
</evidence>
<accession>A0A7W8YBX9</accession>
<evidence type="ECO:0000256" key="1">
    <source>
        <dbReference type="ARBA" id="ARBA00008791"/>
    </source>
</evidence>
<dbReference type="PANTHER" id="PTHR46268">
    <property type="entry name" value="STRESS RESPONSE PROTEIN NHAX"/>
    <property type="match status" value="1"/>
</dbReference>
<dbReference type="Proteomes" id="UP000523863">
    <property type="component" value="Unassembled WGS sequence"/>
</dbReference>
<evidence type="ECO:0000313" key="4">
    <source>
        <dbReference type="EMBL" id="MBB5598704.1"/>
    </source>
</evidence>
<dbReference type="Gene3D" id="3.40.50.620">
    <property type="entry name" value="HUPs"/>
    <property type="match status" value="2"/>
</dbReference>
<evidence type="ECO:0000259" key="3">
    <source>
        <dbReference type="Pfam" id="PF00582"/>
    </source>
</evidence>
<dbReference type="InterPro" id="IPR014729">
    <property type="entry name" value="Rossmann-like_a/b/a_fold"/>
</dbReference>
<feature type="region of interest" description="Disordered" evidence="2">
    <location>
        <begin position="1"/>
        <end position="28"/>
    </location>
</feature>
<comment type="caution">
    <text evidence="4">The sequence shown here is derived from an EMBL/GenBank/DDBJ whole genome shotgun (WGS) entry which is preliminary data.</text>
</comment>
<organism evidence="4 5">
    <name type="scientific">Neomicrococcus lactis</name>
    <dbReference type="NCBI Taxonomy" id="732241"/>
    <lineage>
        <taxon>Bacteria</taxon>
        <taxon>Bacillati</taxon>
        <taxon>Actinomycetota</taxon>
        <taxon>Actinomycetes</taxon>
        <taxon>Micrococcales</taxon>
        <taxon>Micrococcaceae</taxon>
        <taxon>Neomicrococcus</taxon>
    </lineage>
</organism>
<feature type="domain" description="UspA" evidence="3">
    <location>
        <begin position="178"/>
        <end position="313"/>
    </location>
</feature>
<feature type="domain" description="UspA" evidence="3">
    <location>
        <begin position="28"/>
        <end position="166"/>
    </location>
</feature>
<dbReference type="RefSeq" id="WP_183642795.1">
    <property type="nucleotide sequence ID" value="NZ_JACHBL010000001.1"/>
</dbReference>